<keyword evidence="1 4" id="KW-0732">Signal</keyword>
<dbReference type="PANTHER" id="PTHR10514">
    <property type="entry name" value="ANGIOTENSIN-CONVERTING ENZYME"/>
    <property type="match status" value="1"/>
</dbReference>
<gene>
    <name evidence="5" type="ORF">L1F33_10545</name>
</gene>
<dbReference type="EMBL" id="CP092471">
    <property type="protein sequence ID" value="UVI38684.1"/>
    <property type="molecule type" value="Genomic_DNA"/>
</dbReference>
<name>A0ABY5SWT6_9SPHN</name>
<keyword evidence="2" id="KW-1015">Disulfide bond</keyword>
<protein>
    <submittedName>
        <fullName evidence="5">M2 family metallopeptidase</fullName>
    </submittedName>
</protein>
<dbReference type="Proteomes" id="UP001065265">
    <property type="component" value="Chromosome"/>
</dbReference>
<proteinExistence type="predicted"/>
<dbReference type="Gene3D" id="1.10.1370.30">
    <property type="match status" value="1"/>
</dbReference>
<keyword evidence="6" id="KW-1185">Reference proteome</keyword>
<keyword evidence="3" id="KW-0325">Glycoprotein</keyword>
<evidence type="ECO:0000313" key="6">
    <source>
        <dbReference type="Proteomes" id="UP001065265"/>
    </source>
</evidence>
<evidence type="ECO:0000256" key="2">
    <source>
        <dbReference type="ARBA" id="ARBA00023157"/>
    </source>
</evidence>
<dbReference type="InterPro" id="IPR001548">
    <property type="entry name" value="Peptidase_M2"/>
</dbReference>
<dbReference type="Pfam" id="PF01401">
    <property type="entry name" value="Peptidase_M2"/>
    <property type="match status" value="1"/>
</dbReference>
<accession>A0ABY5SWT6</accession>
<dbReference type="PANTHER" id="PTHR10514:SF27">
    <property type="entry name" value="ANGIOTENSIN-CONVERTING ENZYME"/>
    <property type="match status" value="1"/>
</dbReference>
<evidence type="ECO:0000256" key="1">
    <source>
        <dbReference type="ARBA" id="ARBA00022729"/>
    </source>
</evidence>
<evidence type="ECO:0000256" key="3">
    <source>
        <dbReference type="ARBA" id="ARBA00023180"/>
    </source>
</evidence>
<dbReference type="PROSITE" id="PS52011">
    <property type="entry name" value="PEPTIDASE_M2"/>
    <property type="match status" value="1"/>
</dbReference>
<evidence type="ECO:0000313" key="5">
    <source>
        <dbReference type="EMBL" id="UVI38684.1"/>
    </source>
</evidence>
<dbReference type="PRINTS" id="PR00791">
    <property type="entry name" value="PEPDIPTASEA"/>
</dbReference>
<reference evidence="5" key="1">
    <citation type="submission" date="2022-02" db="EMBL/GenBank/DDBJ databases">
        <title>Qipengyuania spongiae sp. nov., isolated from marine sponge.</title>
        <authorList>
            <person name="Li Z."/>
            <person name="Zhang M."/>
        </authorList>
    </citation>
    <scope>NUCLEOTIDE SEQUENCE</scope>
    <source>
        <strain evidence="5">PHS-Z21</strain>
    </source>
</reference>
<organism evidence="5 6">
    <name type="scientific">Qipengyuania spongiae</name>
    <dbReference type="NCBI Taxonomy" id="2909673"/>
    <lineage>
        <taxon>Bacteria</taxon>
        <taxon>Pseudomonadati</taxon>
        <taxon>Pseudomonadota</taxon>
        <taxon>Alphaproteobacteria</taxon>
        <taxon>Sphingomonadales</taxon>
        <taxon>Erythrobacteraceae</taxon>
        <taxon>Qipengyuania</taxon>
    </lineage>
</organism>
<feature type="chain" id="PRO_5045779207" evidence="4">
    <location>
        <begin position="22"/>
        <end position="614"/>
    </location>
</feature>
<sequence length="614" mass="67736">MKLFQTSLAAIAIATAVPALAQEAAPMAPETASYPMTPAGAKQFVDAVEAEMGPLTVENARVNWVNYTYITDDTDALAAASNAVLTEKGVENALQAAKYADIAGLDPVVMRKLNILRNGLTLPAPTTPGAATELNEISTSLSSQYGKGKGTLNGAEINGSDIEAEMGNPERTPAELAEMWASWHTNVGAPMKDDYARLVGIANEGAAELGFDDVGAMWRSGYDMDPAEFTAMTERLWQETRPLYEALHTYVRTKLNEKYGSEVQPATGPIRADLLGNMWAQEWGNIYPLVAPEGSGDLGYDIGELLKAQNKGPIDMVRIGEGFYSSLGFEPLPETFYQRSLFTKPADREVVCHASAWDVDNVDDIRIKMCIKVNADDFVTIHHELGHNYYQRAYNEQPLTFLTGANDGFHEAIGDFVALSITPEYLVQIGLLDRAQVPSADKDTGLLLRQAMDKVAFLPFGLLVDKWRWGVFDGSITPAEYNTVWHDLKREYQGIVPPVERPADAFDPGAKYHIPATTPYTRYFLARILQFQFYKAACDMAGWTGPLHRCSFYGNKEVGQKLNAMLEMGASKPWPDALETFTGTREMSAKPMLEYFAPLMDWLEEQNAGKQQGW</sequence>
<feature type="signal peptide" evidence="4">
    <location>
        <begin position="1"/>
        <end position="21"/>
    </location>
</feature>
<dbReference type="RefSeq" id="WP_265557857.1">
    <property type="nucleotide sequence ID" value="NZ_CP092471.1"/>
</dbReference>
<dbReference type="SUPFAM" id="SSF55486">
    <property type="entry name" value="Metalloproteases ('zincins'), catalytic domain"/>
    <property type="match status" value="1"/>
</dbReference>
<evidence type="ECO:0000256" key="4">
    <source>
        <dbReference type="SAM" id="SignalP"/>
    </source>
</evidence>
<dbReference type="CDD" id="cd06461">
    <property type="entry name" value="M2_ACE"/>
    <property type="match status" value="1"/>
</dbReference>